<dbReference type="SUPFAM" id="SSF52058">
    <property type="entry name" value="L domain-like"/>
    <property type="match status" value="1"/>
</dbReference>
<dbReference type="AlphaFoldDB" id="A0AAV7JXU1"/>
<proteinExistence type="predicted"/>
<comment type="caution">
    <text evidence="4">The sequence shown here is derived from an EMBL/GenBank/DDBJ whole genome shotgun (WGS) entry which is preliminary data.</text>
</comment>
<feature type="transmembrane region" description="Helical" evidence="3">
    <location>
        <begin position="372"/>
        <end position="397"/>
    </location>
</feature>
<dbReference type="PANTHER" id="PTHR24367:SF318">
    <property type="entry name" value="LEUCINE-RICH GLIOMA-INACTIVATED PROTEIN 1-LIKE"/>
    <property type="match status" value="1"/>
</dbReference>
<keyword evidence="3" id="KW-1133">Transmembrane helix</keyword>
<evidence type="ECO:0000256" key="3">
    <source>
        <dbReference type="SAM" id="Phobius"/>
    </source>
</evidence>
<gene>
    <name evidence="4" type="ORF">LOD99_3423</name>
</gene>
<dbReference type="Proteomes" id="UP001165289">
    <property type="component" value="Unassembled WGS sequence"/>
</dbReference>
<dbReference type="Pfam" id="PF13855">
    <property type="entry name" value="LRR_8"/>
    <property type="match status" value="1"/>
</dbReference>
<evidence type="ECO:0000256" key="2">
    <source>
        <dbReference type="ARBA" id="ARBA00022737"/>
    </source>
</evidence>
<keyword evidence="5" id="KW-1185">Reference proteome</keyword>
<evidence type="ECO:0000313" key="4">
    <source>
        <dbReference type="EMBL" id="KAI6653528.1"/>
    </source>
</evidence>
<name>A0AAV7JXU1_9METZ</name>
<dbReference type="SMART" id="SM00369">
    <property type="entry name" value="LRR_TYP"/>
    <property type="match status" value="3"/>
</dbReference>
<keyword evidence="3" id="KW-0812">Transmembrane</keyword>
<dbReference type="EMBL" id="JAKMXF010000266">
    <property type="protein sequence ID" value="KAI6653528.1"/>
    <property type="molecule type" value="Genomic_DNA"/>
</dbReference>
<dbReference type="PANTHER" id="PTHR24367">
    <property type="entry name" value="LEUCINE-RICH REPEAT-CONTAINING PROTEIN"/>
    <property type="match status" value="1"/>
</dbReference>
<sequence length="449" mass="49318">MMYCDSVTGTEIPISFPNYNSRFVSQILFLNTNITVLKTDNFINFPSLVRIIIRNSQLSVIEDGAFNEVASSLQVVDFTNSKLNMINPRWFLNMTSLEDLILSENCIEFVPANSFTDLIKLQKLKLDNNLIKRIHRDNLQSFNSTLLTEIDIGRNSLICDCYIEWLQQIVIEKPSNFSALIDCEFPSNVTGIEISLVLDLSSFCLGLCLEVICTENSHCMKDNEFPKCVCNSGFDPIGNGTYECTPATVTSSTILPPVSSATTEISTTSTSIYSTSTGSTSTSSSQNSIQTTTILSTITSITTVQTSIHSTTVSSTNSSHNTIPTSSASSIITLSPISISTTIPVSSIFSSHHFSTSSIPNSNNNSQLDIAVTIWILTILLLIALLLISWVLLVIVWGKKRKRIVGKHDQPIGLEMMQTIPSPNAKDVIMNQMFDENLPDSDPEAATSM</sequence>
<evidence type="ECO:0000313" key="5">
    <source>
        <dbReference type="Proteomes" id="UP001165289"/>
    </source>
</evidence>
<protein>
    <submittedName>
        <fullName evidence="4">Leucine-rich repeats and immunoglobulin-like domains protein 2</fullName>
    </submittedName>
</protein>
<organism evidence="4 5">
    <name type="scientific">Oopsacas minuta</name>
    <dbReference type="NCBI Taxonomy" id="111878"/>
    <lineage>
        <taxon>Eukaryota</taxon>
        <taxon>Metazoa</taxon>
        <taxon>Porifera</taxon>
        <taxon>Hexactinellida</taxon>
        <taxon>Hexasterophora</taxon>
        <taxon>Lyssacinosida</taxon>
        <taxon>Leucopsacidae</taxon>
        <taxon>Oopsacas</taxon>
    </lineage>
</organism>
<keyword evidence="1" id="KW-0433">Leucine-rich repeat</keyword>
<reference evidence="4 5" key="1">
    <citation type="journal article" date="2023" name="BMC Biol.">
        <title>The compact genome of the sponge Oopsacas minuta (Hexactinellida) is lacking key metazoan core genes.</title>
        <authorList>
            <person name="Santini S."/>
            <person name="Schenkelaars Q."/>
            <person name="Jourda C."/>
            <person name="Duchesne M."/>
            <person name="Belahbib H."/>
            <person name="Rocher C."/>
            <person name="Selva M."/>
            <person name="Riesgo A."/>
            <person name="Vervoort M."/>
            <person name="Leys S.P."/>
            <person name="Kodjabachian L."/>
            <person name="Le Bivic A."/>
            <person name="Borchiellini C."/>
            <person name="Claverie J.M."/>
            <person name="Renard E."/>
        </authorList>
    </citation>
    <scope>NUCLEOTIDE SEQUENCE [LARGE SCALE GENOMIC DNA]</scope>
    <source>
        <strain evidence="4">SPO-2</strain>
    </source>
</reference>
<evidence type="ECO:0000256" key="1">
    <source>
        <dbReference type="ARBA" id="ARBA00022614"/>
    </source>
</evidence>
<dbReference type="InterPro" id="IPR001611">
    <property type="entry name" value="Leu-rich_rpt"/>
</dbReference>
<dbReference type="InterPro" id="IPR003591">
    <property type="entry name" value="Leu-rich_rpt_typical-subtyp"/>
</dbReference>
<keyword evidence="2" id="KW-0677">Repeat</keyword>
<keyword evidence="3" id="KW-0472">Membrane</keyword>
<dbReference type="InterPro" id="IPR032675">
    <property type="entry name" value="LRR_dom_sf"/>
</dbReference>
<dbReference type="InterPro" id="IPR051295">
    <property type="entry name" value="LGI_related"/>
</dbReference>
<accession>A0AAV7JXU1</accession>
<dbReference type="Gene3D" id="3.80.10.10">
    <property type="entry name" value="Ribonuclease Inhibitor"/>
    <property type="match status" value="1"/>
</dbReference>